<dbReference type="Gene3D" id="3.30.70.1730">
    <property type="match status" value="1"/>
</dbReference>
<keyword evidence="3" id="KW-0687">Ribonucleoprotein</keyword>
<gene>
    <name evidence="4" type="ORF">LCGC14_2627530</name>
</gene>
<dbReference type="InterPro" id="IPR022973">
    <property type="entry name" value="Ribosomal_uL10_bac"/>
</dbReference>
<dbReference type="EMBL" id="LAZR01044983">
    <property type="protein sequence ID" value="KKL01025.1"/>
    <property type="molecule type" value="Genomic_DNA"/>
</dbReference>
<dbReference type="InterPro" id="IPR001790">
    <property type="entry name" value="Ribosomal_uL10"/>
</dbReference>
<dbReference type="GO" id="GO:1990904">
    <property type="term" value="C:ribonucleoprotein complex"/>
    <property type="evidence" value="ECO:0007669"/>
    <property type="project" value="UniProtKB-KW"/>
</dbReference>
<dbReference type="PANTHER" id="PTHR11560">
    <property type="entry name" value="39S RIBOSOMAL PROTEIN L10, MITOCHONDRIAL"/>
    <property type="match status" value="1"/>
</dbReference>
<dbReference type="AlphaFoldDB" id="A0A0F9CCC2"/>
<dbReference type="NCBIfam" id="NF000955">
    <property type="entry name" value="PRK00099.1-1"/>
    <property type="match status" value="1"/>
</dbReference>
<evidence type="ECO:0008006" key="5">
    <source>
        <dbReference type="Google" id="ProtNLM"/>
    </source>
</evidence>
<dbReference type="Pfam" id="PF00466">
    <property type="entry name" value="Ribosomal_L10"/>
    <property type="match status" value="1"/>
</dbReference>
<evidence type="ECO:0000256" key="2">
    <source>
        <dbReference type="ARBA" id="ARBA00022980"/>
    </source>
</evidence>
<organism evidence="4">
    <name type="scientific">marine sediment metagenome</name>
    <dbReference type="NCBI Taxonomy" id="412755"/>
    <lineage>
        <taxon>unclassified sequences</taxon>
        <taxon>metagenomes</taxon>
        <taxon>ecological metagenomes</taxon>
    </lineage>
</organism>
<dbReference type="InterPro" id="IPR047865">
    <property type="entry name" value="Ribosomal_uL10_bac_type"/>
</dbReference>
<evidence type="ECO:0000313" key="4">
    <source>
        <dbReference type="EMBL" id="KKL01025.1"/>
    </source>
</evidence>
<protein>
    <recommendedName>
        <fullName evidence="5">50S ribosomal protein L10</fullName>
    </recommendedName>
</protein>
<reference evidence="4" key="1">
    <citation type="journal article" date="2015" name="Nature">
        <title>Complex archaea that bridge the gap between prokaryotes and eukaryotes.</title>
        <authorList>
            <person name="Spang A."/>
            <person name="Saw J.H."/>
            <person name="Jorgensen S.L."/>
            <person name="Zaremba-Niedzwiedzka K."/>
            <person name="Martijn J."/>
            <person name="Lind A.E."/>
            <person name="van Eijk R."/>
            <person name="Schleper C."/>
            <person name="Guy L."/>
            <person name="Ettema T.J."/>
        </authorList>
    </citation>
    <scope>NUCLEOTIDE SEQUENCE</scope>
</reference>
<dbReference type="SUPFAM" id="SSF160369">
    <property type="entry name" value="Ribosomal protein L10-like"/>
    <property type="match status" value="1"/>
</dbReference>
<proteinExistence type="inferred from homology"/>
<name>A0A0F9CCC2_9ZZZZ</name>
<comment type="similarity">
    <text evidence="1">Belongs to the universal ribosomal protein uL10 family.</text>
</comment>
<evidence type="ECO:0000256" key="1">
    <source>
        <dbReference type="ARBA" id="ARBA00008889"/>
    </source>
</evidence>
<accession>A0A0F9CCC2</accession>
<dbReference type="CDD" id="cd05797">
    <property type="entry name" value="Ribosomal_L10"/>
    <property type="match status" value="1"/>
</dbReference>
<dbReference type="HAMAP" id="MF_00362">
    <property type="entry name" value="Ribosomal_uL10"/>
    <property type="match status" value="1"/>
</dbReference>
<dbReference type="InterPro" id="IPR043141">
    <property type="entry name" value="Ribosomal_uL10-like_sf"/>
</dbReference>
<dbReference type="GO" id="GO:0005840">
    <property type="term" value="C:ribosome"/>
    <property type="evidence" value="ECO:0007669"/>
    <property type="project" value="UniProtKB-KW"/>
</dbReference>
<sequence length="186" mass="20968">MAEEKKPQRIAKERKVEKIREKMHSASSIILSDYRGLDVEEMSNLRRRLRGEGIEYEVIKNTLIRLAVKGERYEEGLLPYLKGPTAIAFGYEDPLGGVKILTNFSRKHEALSVKVGIVEGRLIDRERIKELACLPSYEGLLSLVTFMIKSPLPGLVNVLKGNMRNLVFTLKNIGAVKEGTTENTEP</sequence>
<evidence type="ECO:0000256" key="3">
    <source>
        <dbReference type="ARBA" id="ARBA00023274"/>
    </source>
</evidence>
<keyword evidence="2" id="KW-0689">Ribosomal protein</keyword>
<comment type="caution">
    <text evidence="4">The sequence shown here is derived from an EMBL/GenBank/DDBJ whole genome shotgun (WGS) entry which is preliminary data.</text>
</comment>
<dbReference type="Gene3D" id="6.10.250.290">
    <property type="match status" value="1"/>
</dbReference>